<keyword evidence="5 7" id="KW-0472">Membrane</keyword>
<evidence type="ECO:0000313" key="10">
    <source>
        <dbReference type="Proteomes" id="UP001183176"/>
    </source>
</evidence>
<keyword evidence="2" id="KW-1003">Cell membrane</keyword>
<dbReference type="EMBL" id="JAVREH010000003">
    <property type="protein sequence ID" value="MDT0260386.1"/>
    <property type="molecule type" value="Genomic_DNA"/>
</dbReference>
<accession>A0ABU2J5W6</accession>
<feature type="region of interest" description="Disordered" evidence="6">
    <location>
        <begin position="789"/>
        <end position="812"/>
    </location>
</feature>
<dbReference type="CDD" id="cd07731">
    <property type="entry name" value="ComA-like_MBL-fold"/>
    <property type="match status" value="1"/>
</dbReference>
<feature type="transmembrane region" description="Helical" evidence="7">
    <location>
        <begin position="339"/>
        <end position="356"/>
    </location>
</feature>
<gene>
    <name evidence="9" type="ORF">RM423_03150</name>
</gene>
<dbReference type="InterPro" id="IPR036866">
    <property type="entry name" value="RibonucZ/Hydroxyglut_hydro"/>
</dbReference>
<keyword evidence="3 7" id="KW-0812">Transmembrane</keyword>
<dbReference type="RefSeq" id="WP_311421541.1">
    <property type="nucleotide sequence ID" value="NZ_JAVREH010000003.1"/>
</dbReference>
<dbReference type="SMART" id="SM00849">
    <property type="entry name" value="Lactamase_B"/>
    <property type="match status" value="1"/>
</dbReference>
<feature type="transmembrane region" description="Helical" evidence="7">
    <location>
        <begin position="396"/>
        <end position="419"/>
    </location>
</feature>
<protein>
    <submittedName>
        <fullName evidence="9">ComEC/Rec2 family competence protein</fullName>
    </submittedName>
</protein>
<feature type="transmembrane region" description="Helical" evidence="7">
    <location>
        <begin position="52"/>
        <end position="70"/>
    </location>
</feature>
<dbReference type="Gene3D" id="3.60.15.10">
    <property type="entry name" value="Ribonuclease Z/Hydroxyacylglutathione hydrolase-like"/>
    <property type="match status" value="1"/>
</dbReference>
<evidence type="ECO:0000256" key="6">
    <source>
        <dbReference type="SAM" id="MobiDB-lite"/>
    </source>
</evidence>
<dbReference type="SUPFAM" id="SSF56281">
    <property type="entry name" value="Metallo-hydrolase/oxidoreductase"/>
    <property type="match status" value="1"/>
</dbReference>
<evidence type="ECO:0000256" key="2">
    <source>
        <dbReference type="ARBA" id="ARBA00022475"/>
    </source>
</evidence>
<evidence type="ECO:0000256" key="4">
    <source>
        <dbReference type="ARBA" id="ARBA00022989"/>
    </source>
</evidence>
<keyword evidence="4 7" id="KW-1133">Transmembrane helix</keyword>
<feature type="transmembrane region" description="Helical" evidence="7">
    <location>
        <begin position="76"/>
        <end position="95"/>
    </location>
</feature>
<organism evidence="9 10">
    <name type="scientific">Jatrophihabitans lederbergiae</name>
    <dbReference type="NCBI Taxonomy" id="3075547"/>
    <lineage>
        <taxon>Bacteria</taxon>
        <taxon>Bacillati</taxon>
        <taxon>Actinomycetota</taxon>
        <taxon>Actinomycetes</taxon>
        <taxon>Jatrophihabitantales</taxon>
        <taxon>Jatrophihabitantaceae</taxon>
        <taxon>Jatrophihabitans</taxon>
    </lineage>
</organism>
<feature type="transmembrane region" description="Helical" evidence="7">
    <location>
        <begin position="362"/>
        <end position="384"/>
    </location>
</feature>
<evidence type="ECO:0000256" key="1">
    <source>
        <dbReference type="ARBA" id="ARBA00004651"/>
    </source>
</evidence>
<reference evidence="10" key="1">
    <citation type="submission" date="2023-07" db="EMBL/GenBank/DDBJ databases">
        <title>30 novel species of actinomycetes from the DSMZ collection.</title>
        <authorList>
            <person name="Nouioui I."/>
        </authorList>
    </citation>
    <scope>NUCLEOTIDE SEQUENCE [LARGE SCALE GENOMIC DNA]</scope>
    <source>
        <strain evidence="10">DSM 44399</strain>
    </source>
</reference>
<comment type="caution">
    <text evidence="9">The sequence shown here is derived from an EMBL/GenBank/DDBJ whole genome shotgun (WGS) entry which is preliminary data.</text>
</comment>
<proteinExistence type="predicted"/>
<sequence>MSHHQLDVRKLTNRRVKEPDGEREPVDLRLAVGAMAAWAAVIWGLGRSASTAAIGAAVAVVLTVLLLGTGRRCPRLLPVAFAACCVVLVLPPLSARLHRARDGELARMARSRVQVTAELRVTGDPRPLAAHGTSGSPRSAIDAKLLAVVVAGHRTTVAGSVLVLGPSDAWRGILPGQRVRLDATLQPPLKDNLLTATLSARTDPELLGRPPWWQRAAGEVRSGLQRASAGLPVLARGLLPGLVDGDTSQLDPVLANRFRVAGLTHLTAVSGTNCSILIGAVALVLRRMKASPRTIAVLGGVVLVGFVVIARPSPSVLRAALMAAIALTALASGRQRGAVPVLAASVLGLLLWQPSLAVDLGFTLSVAATAALMLIAPGWADALARRGVPTGLAEPLAVAAAAHLTTVPIIAGISGRISLVAIPANLLAEPVVAAATVLGVLAAVTSVLCLPLGALLAQLAGWPCRWLVWVAEYFGSLPGASLPWPSGVPGGLLLMALSVGTALACRHSGVRVLFAVGVAVGVLVQIPGRAVVVAWPPHGWVIVACDIGQGDALVLNAGGGSAVVVDAGPDPVAVDRCLHELGVTRVPLLVLSHSHLDHVGGLSGVLHEREVGRVLTSPLSEPVTGHRLVLNVLATRGLRLEQVSAGATLDAGGVHLDVLGPRQLFHGTRSDPNNSSVVMRAAIGGTRVLLPGDAELEAQDDLLASGVDLRADILKVPHHGSAYSDPAFLQAVHARLALVSVGLGNDYGHPSPLLIAELARLGVPTRRTDQDGDIAVVRDGSRLVPVVHSTRTGNARGPPSSGRAHCLWPHQA</sequence>
<evidence type="ECO:0000313" key="9">
    <source>
        <dbReference type="EMBL" id="MDT0260386.1"/>
    </source>
</evidence>
<evidence type="ECO:0000259" key="8">
    <source>
        <dbReference type="SMART" id="SM00849"/>
    </source>
</evidence>
<name>A0ABU2J5W6_9ACTN</name>
<dbReference type="Pfam" id="PF03772">
    <property type="entry name" value="Competence"/>
    <property type="match status" value="1"/>
</dbReference>
<dbReference type="InterPro" id="IPR052159">
    <property type="entry name" value="Competence_DNA_uptake"/>
</dbReference>
<feature type="transmembrane region" description="Helical" evidence="7">
    <location>
        <begin position="431"/>
        <end position="457"/>
    </location>
</feature>
<evidence type="ECO:0000256" key="5">
    <source>
        <dbReference type="ARBA" id="ARBA00023136"/>
    </source>
</evidence>
<evidence type="ECO:0000256" key="7">
    <source>
        <dbReference type="SAM" id="Phobius"/>
    </source>
</evidence>
<feature type="region of interest" description="Disordered" evidence="6">
    <location>
        <begin position="1"/>
        <end position="22"/>
    </location>
</feature>
<dbReference type="InterPro" id="IPR004477">
    <property type="entry name" value="ComEC_N"/>
</dbReference>
<dbReference type="Pfam" id="PF00753">
    <property type="entry name" value="Lactamase_B"/>
    <property type="match status" value="1"/>
</dbReference>
<dbReference type="Proteomes" id="UP001183176">
    <property type="component" value="Unassembled WGS sequence"/>
</dbReference>
<feature type="transmembrane region" description="Helical" evidence="7">
    <location>
        <begin position="294"/>
        <end position="310"/>
    </location>
</feature>
<dbReference type="NCBIfam" id="TIGR00360">
    <property type="entry name" value="ComEC_N-term"/>
    <property type="match status" value="1"/>
</dbReference>
<dbReference type="PANTHER" id="PTHR30619">
    <property type="entry name" value="DNA INTERNALIZATION/COMPETENCE PROTEIN COMEC/REC2"/>
    <property type="match status" value="1"/>
</dbReference>
<comment type="subcellular location">
    <subcellularLocation>
        <location evidence="1">Cell membrane</location>
        <topology evidence="1">Multi-pass membrane protein</topology>
    </subcellularLocation>
</comment>
<dbReference type="InterPro" id="IPR035681">
    <property type="entry name" value="ComA-like_MBL"/>
</dbReference>
<feature type="transmembrane region" description="Helical" evidence="7">
    <location>
        <begin position="464"/>
        <end position="482"/>
    </location>
</feature>
<keyword evidence="10" id="KW-1185">Reference proteome</keyword>
<evidence type="ECO:0000256" key="3">
    <source>
        <dbReference type="ARBA" id="ARBA00022692"/>
    </source>
</evidence>
<feature type="domain" description="Metallo-beta-lactamase" evidence="8">
    <location>
        <begin position="549"/>
        <end position="743"/>
    </location>
</feature>
<dbReference type="PANTHER" id="PTHR30619:SF1">
    <property type="entry name" value="RECOMBINATION PROTEIN 2"/>
    <property type="match status" value="1"/>
</dbReference>
<dbReference type="InterPro" id="IPR001279">
    <property type="entry name" value="Metallo-B-lactamas"/>
</dbReference>